<accession>A0A8A7KJF3</accession>
<dbReference type="Pfam" id="PF07561">
    <property type="entry name" value="DUF1540"/>
    <property type="match status" value="1"/>
</dbReference>
<name>A0A8A7KJF3_9FIRM</name>
<gene>
    <name evidence="3" type="ORF">GM661_13810</name>
</gene>
<proteinExistence type="predicted"/>
<dbReference type="EMBL" id="CP046640">
    <property type="protein sequence ID" value="QTL98957.1"/>
    <property type="molecule type" value="Genomic_DNA"/>
</dbReference>
<evidence type="ECO:0000313" key="3">
    <source>
        <dbReference type="EMBL" id="QTL98957.1"/>
    </source>
</evidence>
<protein>
    <submittedName>
        <fullName evidence="3">DUF1540 domain-containing protein</fullName>
    </submittedName>
</protein>
<evidence type="ECO:0000259" key="2">
    <source>
        <dbReference type="Pfam" id="PF07561"/>
    </source>
</evidence>
<dbReference type="Proteomes" id="UP000665020">
    <property type="component" value="Chromosome"/>
</dbReference>
<evidence type="ECO:0000256" key="1">
    <source>
        <dbReference type="SAM" id="MobiDB-lite"/>
    </source>
</evidence>
<dbReference type="KEGG" id="ifn:GM661_13810"/>
<sequence>MLLPSIKCNVDNCSYWDTGDICGADAIEVQKNFFGNTDMEAGAMGADPSMSNQTKCATFKPAKDKK</sequence>
<evidence type="ECO:0000313" key="4">
    <source>
        <dbReference type="Proteomes" id="UP000665020"/>
    </source>
</evidence>
<feature type="domain" description="DUF1540" evidence="2">
    <location>
        <begin position="6"/>
        <end position="59"/>
    </location>
</feature>
<keyword evidence="4" id="KW-1185">Reference proteome</keyword>
<dbReference type="AlphaFoldDB" id="A0A8A7KJF3"/>
<reference evidence="3" key="1">
    <citation type="submission" date="2019-12" db="EMBL/GenBank/DDBJ databases">
        <authorList>
            <person name="zhang j."/>
            <person name="sun C.M."/>
        </authorList>
    </citation>
    <scope>NUCLEOTIDE SEQUENCE</scope>
    <source>
        <strain evidence="3">NS-1</strain>
    </source>
</reference>
<feature type="region of interest" description="Disordered" evidence="1">
    <location>
        <begin position="44"/>
        <end position="66"/>
    </location>
</feature>
<organism evidence="3 4">
    <name type="scientific">Iocasia fonsfrigidae</name>
    <dbReference type="NCBI Taxonomy" id="2682810"/>
    <lineage>
        <taxon>Bacteria</taxon>
        <taxon>Bacillati</taxon>
        <taxon>Bacillota</taxon>
        <taxon>Clostridia</taxon>
        <taxon>Halanaerobiales</taxon>
        <taxon>Halanaerobiaceae</taxon>
        <taxon>Iocasia</taxon>
    </lineage>
</organism>
<dbReference type="InterPro" id="IPR011437">
    <property type="entry name" value="DUF1540"/>
</dbReference>